<evidence type="ECO:0000313" key="1">
    <source>
        <dbReference type="EMBL" id="CAB5226182.1"/>
    </source>
</evidence>
<name>A0A6J7XE92_9CAUD</name>
<dbReference type="EMBL" id="LR798356">
    <property type="protein sequence ID" value="CAB5226182.1"/>
    <property type="molecule type" value="Genomic_DNA"/>
</dbReference>
<sequence>MTAIHNTSKQNSHKPYKNYTQVAFQQGKPVLDYELNDAQSVVLQQITSHLQTLEQFCGIETSPSEFAIVPLSFADRGKNDRNISNFGITLGRLPTKFGVIDTTHLKQVGKNDIIAYDYHRLDNLSLTTTKDHAYENYLLKGKITAISADNHISDEHKDFSKAHLDLVPSTKQFTLSHSVNDSVTLNVKTNGAAIVFTNCANSGLNGTLKLITSVSNSNTIQYGGGQIALTVGDEYVIVPRNNFGEIKTTYDAETEFLNTISGQEANPIVITYVQSFIEDIASEEDEEIKLSAIGMETTHRKQLRWCVRTSRAFLSSVDLAKLLFQENNVNVGTHSKYSRELLGAYTPFEQPVDTFLDTFLNTQSELQENGDLKTPLATQVMPISLKIANLEAPELLQSYNNVYQSKGISSQSFFVKNRASVLSIKTLKAVLLQVLQGNTSLSTEDALGSEFDISILQVHSASSKRADNTALINDTLSSYFYAGFVYETPTVANTPMAIPMFNPFKQGILPDFPVIVDGYFYQPPRIFQSQSEISTELLQAKSMTYSLGYMPESDDLITSLMPFAEETNFQPFTFRSIVQRQNSDQQITPIAFETLGQKLAFNDISAIAMLGIGSAFSISNNTIFDGFTTLPTISATGFGGIDVGFSGQLSTTQTDILGLNQYSKNVFGGIVFSNPILSGSVSSIATQINHKDGTDQNLVGYYLPKATIDQDGIETHFVSYNDKKLGYSLYKDEQTLRMREFEDGILQASVFANTFNLRKLAIKTQASLEADLFTLDVPHALDTFRSRSIQSSISQVQYDNANTLLGTNPEYSSVVYNTIQESAFSEIALSYGSSISAYFGVSQFPAIRSFLSNSKIMGNFSSSANPLSNLFSSNINALPSLPFPFWGNTNTLISSSNIGNLSTITVDLDTGTFDDQSVNHQSGSVSLQSTYRAIDRSYIQSNNDLDQLHDTLLDHELGAWAVKRIALDQFHTNTSLDSLQATSTFSNRNTSASLRYHVGDFYPGEVDARGIPRNLLVDTLNLYVKLEPLPLVHWYTMPKHQHSVLEGSLDVSEAIATLLDISHSRGIPDHLFNLGKQFTTKHIDSQNTIVDKAALNVDYFLDKTNTDNLNFATGFDQANDKTSGFISFELSGTDNSQNGYSVVKNIIPSWLGSNFASTLPGYGLSAKTTLNQAEKQDIRNNTASSSLTSYASTTLNAGDIDPMGISLPNQAQPFIHWYHPNMDNIKSKSATIFTSPSFTIPEMQMYAKWGRRSLVIPALVPMSSSNDIAQASFGGLFQSVGGSYSTNVSADGDNDGILTDNAGIPTTDVFDFTSSIGGLNVITRFGGSDLITIDNVQTIDQIFHAASFTDSYTHHSSGLNGKFISTDRQPDGTNTDIAQNEDYYNKFPMTLNTTRLKVQQSLDYMPSQVVDFIKQITQRSGNPRPVYLPASAYFYNNAVTNTDNESTSNNETITDGGLSSSTLNAMTTGMGFHPAINWIGKSFSDIRQTISTSAGFDTLNKKEFDFRSFPTDEDQLIFEPAIRNANQTNHSGITSFKGMLGTEEAWSTPAMRACLSTETVAYLNFMTKTYTFIPGHDSIHPYDDVSYFADSKQTPVWLTTLKSGLDKIPGKGVAKDTDTAYAGSMGTNMHTTGASLFIDDLVFGVNRGTYRDANGNPASDLFELASQKIIQGLASGVELFQAKSVKYTPIINAFSKGSMQTKLLYNCSLRVLHSRPNSSKIGQSTAPRSLTEMFLCVDGENNRLIALPRSTMDKAEYKPYIHVQGISKALNHDYVATSENHPNHKYMQHLDSMISDTLGIGQSFDNATPYISEQVLAYKNAIPLASFVETDPCNCVGEPLRQVTTQDYTTARNGDTFNADPFDFAYDRSIQETLDATNLSGINPMISASSSNSGVEYELLSSLSALHQQASNVGLTATVGKSYNESPYTLQDLIPTANEMTLPGDHEITFVLYTGKHGQMYAEDMLESFNPNVAGCHIKATIEINRPTQYISSTALENVHYGKTLDGQPIETYKIAGATPQILTDMTVVTL</sequence>
<gene>
    <name evidence="1" type="ORF">UFOVP755_87</name>
</gene>
<organism evidence="1">
    <name type="scientific">uncultured Caudovirales phage</name>
    <dbReference type="NCBI Taxonomy" id="2100421"/>
    <lineage>
        <taxon>Viruses</taxon>
        <taxon>Duplodnaviria</taxon>
        <taxon>Heunggongvirae</taxon>
        <taxon>Uroviricota</taxon>
        <taxon>Caudoviricetes</taxon>
        <taxon>Peduoviridae</taxon>
        <taxon>Maltschvirus</taxon>
        <taxon>Maltschvirus maltsch</taxon>
    </lineage>
</organism>
<reference evidence="1" key="1">
    <citation type="submission" date="2020-05" db="EMBL/GenBank/DDBJ databases">
        <authorList>
            <person name="Chiriac C."/>
            <person name="Salcher M."/>
            <person name="Ghai R."/>
            <person name="Kavagutti S V."/>
        </authorList>
    </citation>
    <scope>NUCLEOTIDE SEQUENCE</scope>
</reference>
<accession>A0A6J7XE92</accession>
<protein>
    <submittedName>
        <fullName evidence="1">Uncharacterized protein</fullName>
    </submittedName>
</protein>
<proteinExistence type="predicted"/>